<evidence type="ECO:0008006" key="6">
    <source>
        <dbReference type="Google" id="ProtNLM"/>
    </source>
</evidence>
<comment type="caution">
    <text evidence="4">The sequence shown here is derived from an EMBL/GenBank/DDBJ whole genome shotgun (WGS) entry which is preliminary data.</text>
</comment>
<feature type="signal peptide" evidence="3">
    <location>
        <begin position="1"/>
        <end position="31"/>
    </location>
</feature>
<keyword evidence="2" id="KW-0812">Transmembrane</keyword>
<dbReference type="Proteomes" id="UP001648503">
    <property type="component" value="Unassembled WGS sequence"/>
</dbReference>
<keyword evidence="2" id="KW-1133">Transmembrane helix</keyword>
<accession>A0ABQ8EXE6</accession>
<feature type="region of interest" description="Disordered" evidence="1">
    <location>
        <begin position="100"/>
        <end position="141"/>
    </location>
</feature>
<evidence type="ECO:0000256" key="3">
    <source>
        <dbReference type="SAM" id="SignalP"/>
    </source>
</evidence>
<feature type="compositionally biased region" description="Low complexity" evidence="1">
    <location>
        <begin position="121"/>
        <end position="141"/>
    </location>
</feature>
<proteinExistence type="predicted"/>
<reference evidence="4 5" key="1">
    <citation type="submission" date="2021-02" db="EMBL/GenBank/DDBJ databases">
        <title>Variation within the Batrachochytrium salamandrivorans European outbreak.</title>
        <authorList>
            <person name="Kelly M."/>
            <person name="Pasmans F."/>
            <person name="Shea T.P."/>
            <person name="Munoz J.F."/>
            <person name="Carranza S."/>
            <person name="Cuomo C.A."/>
            <person name="Martel A."/>
        </authorList>
    </citation>
    <scope>NUCLEOTIDE SEQUENCE [LARGE SCALE GENOMIC DNA]</scope>
    <source>
        <strain evidence="4 5">AMFP18/2</strain>
    </source>
</reference>
<evidence type="ECO:0000256" key="1">
    <source>
        <dbReference type="SAM" id="MobiDB-lite"/>
    </source>
</evidence>
<organism evidence="4 5">
    <name type="scientific">Batrachochytrium salamandrivorans</name>
    <dbReference type="NCBI Taxonomy" id="1357716"/>
    <lineage>
        <taxon>Eukaryota</taxon>
        <taxon>Fungi</taxon>
        <taxon>Fungi incertae sedis</taxon>
        <taxon>Chytridiomycota</taxon>
        <taxon>Chytridiomycota incertae sedis</taxon>
        <taxon>Chytridiomycetes</taxon>
        <taxon>Rhizophydiales</taxon>
        <taxon>Rhizophydiales incertae sedis</taxon>
        <taxon>Batrachochytrium</taxon>
    </lineage>
</organism>
<feature type="chain" id="PRO_5046615110" description="OCRE domain-containing protein" evidence="3">
    <location>
        <begin position="32"/>
        <end position="444"/>
    </location>
</feature>
<feature type="compositionally biased region" description="Polar residues" evidence="1">
    <location>
        <begin position="100"/>
        <end position="118"/>
    </location>
</feature>
<protein>
    <recommendedName>
        <fullName evidence="6">OCRE domain-containing protein</fullName>
    </recommendedName>
</protein>
<dbReference type="EMBL" id="JAFCIX010000527">
    <property type="protein sequence ID" value="KAH6588256.1"/>
    <property type="molecule type" value="Genomic_DNA"/>
</dbReference>
<evidence type="ECO:0000256" key="2">
    <source>
        <dbReference type="SAM" id="Phobius"/>
    </source>
</evidence>
<evidence type="ECO:0000313" key="5">
    <source>
        <dbReference type="Proteomes" id="UP001648503"/>
    </source>
</evidence>
<sequence>MGSFLSSVPAWRSSQLLRAMVAALLVQTTIGQTSTIHIPSSTLHSSTTITVLPPPTSSAVPSATIIVEPSTSAVITTALTTLSPTSNSILTTAATATATNSGSVSTGRRVPTTATNIVNVDPSTATSTPAATADSSSSGGRSTTTIVAVVIGCVIVLSVVILLAFRYFVRSRHSQRLPLAELASTSGPSPAAEILRVDAARMRPPPTATNPSSLAPATAAASMTAVDPALAAPGHIRGNQPPTNPHYQQYDPNTAYNPNQYDPIQHGHSGGVVYPQQNIYDAGQIQPQLFPPPNTGFIAPPNSGYYATYDPNTPYTAQPHYYVDANGQYYTDSNIQYYADQGHQYYVDPHQPSFVPQGEKVEMHRFSALSEQTSVENLPMGDINGGGHSASMPVEPVPVTVDAVMHADAAHPAPAATSDSHIPTTQVQVNAPPSEYIGGPARLF</sequence>
<name>A0ABQ8EXE6_9FUNG</name>
<keyword evidence="3" id="KW-0732">Signal</keyword>
<keyword evidence="2" id="KW-0472">Membrane</keyword>
<gene>
    <name evidence="4" type="ORF">BASA50_010807</name>
</gene>
<evidence type="ECO:0000313" key="4">
    <source>
        <dbReference type="EMBL" id="KAH6588256.1"/>
    </source>
</evidence>
<keyword evidence="5" id="KW-1185">Reference proteome</keyword>
<feature type="transmembrane region" description="Helical" evidence="2">
    <location>
        <begin position="146"/>
        <end position="169"/>
    </location>
</feature>